<feature type="non-terminal residue" evidence="1">
    <location>
        <position position="82"/>
    </location>
</feature>
<accession>A0A5E4D571</accession>
<evidence type="ECO:0000313" key="1">
    <source>
        <dbReference type="EMBL" id="VTJ89285.1"/>
    </source>
</evidence>
<dbReference type="AlphaFoldDB" id="A0A5E4D571"/>
<keyword evidence="2" id="KW-1185">Reference proteome</keyword>
<reference evidence="1" key="1">
    <citation type="submission" date="2019-04" db="EMBL/GenBank/DDBJ databases">
        <authorList>
            <person name="Alioto T."/>
            <person name="Alioto T."/>
        </authorList>
    </citation>
    <scope>NUCLEOTIDE SEQUENCE [LARGE SCALE GENOMIC DNA]</scope>
</reference>
<organism evidence="1 2">
    <name type="scientific">Marmota monax</name>
    <name type="common">Woodchuck</name>
    <dbReference type="NCBI Taxonomy" id="9995"/>
    <lineage>
        <taxon>Eukaryota</taxon>
        <taxon>Metazoa</taxon>
        <taxon>Chordata</taxon>
        <taxon>Craniata</taxon>
        <taxon>Vertebrata</taxon>
        <taxon>Euteleostomi</taxon>
        <taxon>Mammalia</taxon>
        <taxon>Eutheria</taxon>
        <taxon>Euarchontoglires</taxon>
        <taxon>Glires</taxon>
        <taxon>Rodentia</taxon>
        <taxon>Sciuromorpha</taxon>
        <taxon>Sciuridae</taxon>
        <taxon>Xerinae</taxon>
        <taxon>Marmotini</taxon>
        <taxon>Marmota</taxon>
    </lineage>
</organism>
<comment type="caution">
    <text evidence="1">The sequence shown here is derived from an EMBL/GenBank/DDBJ whole genome shotgun (WGS) entry which is preliminary data.</text>
</comment>
<name>A0A5E4D571_MARMO</name>
<protein>
    <submittedName>
        <fullName evidence="1">Uncharacterized protein</fullName>
    </submittedName>
</protein>
<dbReference type="EMBL" id="CABDUW010003469">
    <property type="protein sequence ID" value="VTJ89285.1"/>
    <property type="molecule type" value="Genomic_DNA"/>
</dbReference>
<feature type="non-terminal residue" evidence="1">
    <location>
        <position position="1"/>
    </location>
</feature>
<dbReference type="Proteomes" id="UP000335636">
    <property type="component" value="Unassembled WGS sequence"/>
</dbReference>
<evidence type="ECO:0000313" key="2">
    <source>
        <dbReference type="Proteomes" id="UP000335636"/>
    </source>
</evidence>
<sequence>SHNEELPKREKTVTKTLAEFYSHSSLYKDTKAELEEPSGGLKKRSPAFMETTYVTPSVTNSDGFPGIHSKMCCLITGPLYRG</sequence>
<gene>
    <name evidence="1" type="ORF">MONAX_5E014009</name>
</gene>
<proteinExistence type="predicted"/>